<name>A0A5E4Y0E6_9BURK</name>
<dbReference type="Proteomes" id="UP000337189">
    <property type="component" value="Unassembled WGS sequence"/>
</dbReference>
<sequence>MRLAGLPPLKKAPSPNGAFFVGGAIALAESRALQTLPALWALWA</sequence>
<dbReference type="EMBL" id="CABPSJ010000006">
    <property type="protein sequence ID" value="VVE41822.1"/>
    <property type="molecule type" value="Genomic_DNA"/>
</dbReference>
<accession>A0A5E4Y0E6</accession>
<gene>
    <name evidence="1" type="ORF">PCO31110_04251</name>
</gene>
<organism evidence="1 2">
    <name type="scientific">Pandoraea communis</name>
    <dbReference type="NCBI Taxonomy" id="2508297"/>
    <lineage>
        <taxon>Bacteria</taxon>
        <taxon>Pseudomonadati</taxon>
        <taxon>Pseudomonadota</taxon>
        <taxon>Betaproteobacteria</taxon>
        <taxon>Burkholderiales</taxon>
        <taxon>Burkholderiaceae</taxon>
        <taxon>Pandoraea</taxon>
    </lineage>
</organism>
<evidence type="ECO:0000313" key="2">
    <source>
        <dbReference type="Proteomes" id="UP000337189"/>
    </source>
</evidence>
<reference evidence="1 2" key="1">
    <citation type="submission" date="2019-08" db="EMBL/GenBank/DDBJ databases">
        <authorList>
            <person name="Peeters C."/>
        </authorList>
    </citation>
    <scope>NUCLEOTIDE SEQUENCE [LARGE SCALE GENOMIC DNA]</scope>
    <source>
        <strain evidence="1 2">LMG 31110</strain>
    </source>
</reference>
<proteinExistence type="predicted"/>
<protein>
    <submittedName>
        <fullName evidence="1">Uncharacterized protein</fullName>
    </submittedName>
</protein>
<evidence type="ECO:0000313" key="1">
    <source>
        <dbReference type="EMBL" id="VVE41822.1"/>
    </source>
</evidence>
<dbReference type="AlphaFoldDB" id="A0A5E4Y0E6"/>